<evidence type="ECO:0008006" key="4">
    <source>
        <dbReference type="Google" id="ProtNLM"/>
    </source>
</evidence>
<dbReference type="Gene3D" id="2.60.40.1730">
    <property type="entry name" value="tricorn interacting facor f3 domain"/>
    <property type="match status" value="1"/>
</dbReference>
<dbReference type="GO" id="GO:0042277">
    <property type="term" value="F:peptide binding"/>
    <property type="evidence" value="ECO:0007669"/>
    <property type="project" value="TreeGrafter"/>
</dbReference>
<reference evidence="2" key="1">
    <citation type="submission" date="2023-06" db="EMBL/GenBank/DDBJ databases">
        <title>Genomic analysis of the entomopathogenic nematode Steinernema hermaphroditum.</title>
        <authorList>
            <person name="Schwarz E.M."/>
            <person name="Heppert J.K."/>
            <person name="Baniya A."/>
            <person name="Schwartz H.T."/>
            <person name="Tan C.-H."/>
            <person name="Antoshechkin I."/>
            <person name="Sternberg P.W."/>
            <person name="Goodrich-Blair H."/>
            <person name="Dillman A.R."/>
        </authorList>
    </citation>
    <scope>NUCLEOTIDE SEQUENCE</scope>
    <source>
        <strain evidence="2">PS9179</strain>
        <tissue evidence="2">Whole animal</tissue>
    </source>
</reference>
<dbReference type="EMBL" id="JAUCMV010000001">
    <property type="protein sequence ID" value="KAK0422938.1"/>
    <property type="molecule type" value="Genomic_DNA"/>
</dbReference>
<dbReference type="PANTHER" id="PTHR11533">
    <property type="entry name" value="PROTEASE M1 ZINC METALLOPROTEASE"/>
    <property type="match status" value="1"/>
</dbReference>
<proteinExistence type="predicted"/>
<sequence>MWWCLFFSLLWICTVQGYESMVFPDSLIPEQYDFELFLPEELRPGEIYHGNGILRATTTFDLYWMGFGLHYDGYEINLISPYVSVRDPRWDTVKRIFPKTSEDKFDDSGNFTYFTLEKRDDDPSLMGVKVSIFFAFKFTLGTNPGDGIYLREHGGNKFIISHFKHNRMPKVFPCVNLPTYKAFVNIVVKSKLFADQREMQVLSNQPMEFLYDPDNYFQGMWQPVTGVNFPIPTSGVGFAIGKFHKRGWCYTDLQRRPVYVLSIDPGETNDHMTHCWLFAQAWDWLEARIGPQRKDLTRDNAEHTDINILIIDDEPLDEETFRGPQVYNQLVLMPKRYIENWDDTTDPSWEWKREEIRYQIVRSAYDHWFFYSIIMWKYKNLFFSQGLSSYFALDYLYEQKDRIKLDVMGMYLEEHLNDVFSEDTVAHNDTAKPLVNLYDTVVNVDELDTMFATYKSTQWLRQMANFRTPYSGFVEGVKAMIEHYATTYKQELRHVVPVQQEYFDYSDLSGFVEKASQNPESGSTNDAIRTIDFWASTRFYPVVHLMAEKDYPSGPALTQNLYIPATASGQNYPTQFYPIPVQFTDQHQHCFFIFAIILNDSGDRLNINCDQTRERFWYHVSNNASNYYKVLYNDYLMEQLLNPMQNKLINYLDRFTIVRDFRIREKIPKFPLWVQRIFQEGVMWENQIIVWNALEELLLSAALDGNNYESYLLQNMYEGILLSVGKFNDFTTGLWGSPLGDVFTTNRINETINDINQFAEDRYHPYSEKPLTQKFDFEDYFQGYLNGSIPQNTELFPKRSAFRRHASKFGADGFNDLKEIFERTEDEGEKKMVLEAMVRTEDVEVLEKNFDFILQETIKRKIQKYVFKGALRNPVATKFIETYFKGKPPTKTSRRFHILLSARRGGVLGNDDDFKESKSEKS</sequence>
<evidence type="ECO:0000313" key="3">
    <source>
        <dbReference type="Proteomes" id="UP001175271"/>
    </source>
</evidence>
<protein>
    <recommendedName>
        <fullName evidence="4">Aminopeptidase</fullName>
    </recommendedName>
</protein>
<dbReference type="GO" id="GO:0005615">
    <property type="term" value="C:extracellular space"/>
    <property type="evidence" value="ECO:0007669"/>
    <property type="project" value="TreeGrafter"/>
</dbReference>
<dbReference type="Gene3D" id="1.25.50.20">
    <property type="match status" value="1"/>
</dbReference>
<name>A0AA39IGQ8_9BILA</name>
<dbReference type="GO" id="GO:0043171">
    <property type="term" value="P:peptide catabolic process"/>
    <property type="evidence" value="ECO:0007669"/>
    <property type="project" value="TreeGrafter"/>
</dbReference>
<dbReference type="GO" id="GO:0005737">
    <property type="term" value="C:cytoplasm"/>
    <property type="evidence" value="ECO:0007669"/>
    <property type="project" value="TreeGrafter"/>
</dbReference>
<dbReference type="Proteomes" id="UP001175271">
    <property type="component" value="Unassembled WGS sequence"/>
</dbReference>
<dbReference type="InterPro" id="IPR050344">
    <property type="entry name" value="Peptidase_M1_aminopeptidases"/>
</dbReference>
<dbReference type="GO" id="GO:0006508">
    <property type="term" value="P:proteolysis"/>
    <property type="evidence" value="ECO:0007669"/>
    <property type="project" value="TreeGrafter"/>
</dbReference>
<dbReference type="InterPro" id="IPR042097">
    <property type="entry name" value="Aminopeptidase_N-like_N_sf"/>
</dbReference>
<dbReference type="GO" id="GO:0070006">
    <property type="term" value="F:metalloaminopeptidase activity"/>
    <property type="evidence" value="ECO:0007669"/>
    <property type="project" value="TreeGrafter"/>
</dbReference>
<evidence type="ECO:0000256" key="1">
    <source>
        <dbReference type="SAM" id="SignalP"/>
    </source>
</evidence>
<dbReference type="GO" id="GO:0016020">
    <property type="term" value="C:membrane"/>
    <property type="evidence" value="ECO:0007669"/>
    <property type="project" value="TreeGrafter"/>
</dbReference>
<keyword evidence="1" id="KW-0732">Signal</keyword>
<evidence type="ECO:0000313" key="2">
    <source>
        <dbReference type="EMBL" id="KAK0422938.1"/>
    </source>
</evidence>
<gene>
    <name evidence="2" type="ORF">QR680_007880</name>
</gene>
<organism evidence="2 3">
    <name type="scientific">Steinernema hermaphroditum</name>
    <dbReference type="NCBI Taxonomy" id="289476"/>
    <lineage>
        <taxon>Eukaryota</taxon>
        <taxon>Metazoa</taxon>
        <taxon>Ecdysozoa</taxon>
        <taxon>Nematoda</taxon>
        <taxon>Chromadorea</taxon>
        <taxon>Rhabditida</taxon>
        <taxon>Tylenchina</taxon>
        <taxon>Panagrolaimomorpha</taxon>
        <taxon>Strongyloidoidea</taxon>
        <taxon>Steinernematidae</taxon>
        <taxon>Steinernema</taxon>
    </lineage>
</organism>
<dbReference type="GO" id="GO:0008270">
    <property type="term" value="F:zinc ion binding"/>
    <property type="evidence" value="ECO:0007669"/>
    <property type="project" value="TreeGrafter"/>
</dbReference>
<comment type="caution">
    <text evidence="2">The sequence shown here is derived from an EMBL/GenBank/DDBJ whole genome shotgun (WGS) entry which is preliminary data.</text>
</comment>
<accession>A0AA39IGQ8</accession>
<keyword evidence="3" id="KW-1185">Reference proteome</keyword>
<dbReference type="AlphaFoldDB" id="A0AA39IGQ8"/>
<feature type="chain" id="PRO_5041355388" description="Aminopeptidase" evidence="1">
    <location>
        <begin position="18"/>
        <end position="922"/>
    </location>
</feature>
<dbReference type="PANTHER" id="PTHR11533:SF299">
    <property type="entry name" value="AMINOPEPTIDASE"/>
    <property type="match status" value="1"/>
</dbReference>
<feature type="signal peptide" evidence="1">
    <location>
        <begin position="1"/>
        <end position="17"/>
    </location>
</feature>